<name>A0A285UZ39_9HYPH</name>
<dbReference type="AlphaFoldDB" id="A0A285UZ39"/>
<organism evidence="1 2">
    <name type="scientific">Rhizobium subbaraonis</name>
    <dbReference type="NCBI Taxonomy" id="908946"/>
    <lineage>
        <taxon>Bacteria</taxon>
        <taxon>Pseudomonadati</taxon>
        <taxon>Pseudomonadota</taxon>
        <taxon>Alphaproteobacteria</taxon>
        <taxon>Hyphomicrobiales</taxon>
        <taxon>Rhizobiaceae</taxon>
        <taxon>Rhizobium/Agrobacterium group</taxon>
        <taxon>Rhizobium</taxon>
    </lineage>
</organism>
<keyword evidence="2" id="KW-1185">Reference proteome</keyword>
<evidence type="ECO:0000313" key="2">
    <source>
        <dbReference type="Proteomes" id="UP000219167"/>
    </source>
</evidence>
<evidence type="ECO:0000313" key="1">
    <source>
        <dbReference type="EMBL" id="SOC46618.1"/>
    </source>
</evidence>
<dbReference type="Proteomes" id="UP000219167">
    <property type="component" value="Unassembled WGS sequence"/>
</dbReference>
<dbReference type="OrthoDB" id="9787478at2"/>
<sequence length="309" mass="34876">MAENSAISWTRHTWNPWMGCTKLTPACDGCYAEALMDKRYGKVQWGNHPRVRTGKHTWNDPVRWQRQAEKDGDRPFVFCASLADIFDNQVDPQWRADAFEVMRKTPNLVYLLLTKRPQNIVKLADEAGGLPANAALGATCEDQPRADENLPALQVAKIELQPLFTFGSFEPLIGEIVATPSWLPDWIIVGGETDQGGHKARPTHPDWMRSLRDQAAAAGKPFHLKQWGEWAPQLGSVDLPDNPEISRYQWAEWDGEEWEFWDRPMWCDELDPEHSMIRAGKKHTGRMLDGVTHDAFPTVPAVKSIGGAA</sequence>
<proteinExistence type="predicted"/>
<accession>A0A285UZ39</accession>
<dbReference type="Pfam" id="PF07505">
    <property type="entry name" value="DUF5131"/>
    <property type="match status" value="1"/>
</dbReference>
<dbReference type="InterPro" id="IPR011101">
    <property type="entry name" value="DUF5131"/>
</dbReference>
<gene>
    <name evidence="1" type="ORF">SAMN05892877_12358</name>
</gene>
<protein>
    <submittedName>
        <fullName evidence="1">Protein gp37</fullName>
    </submittedName>
</protein>
<dbReference type="RefSeq" id="WP_097142722.1">
    <property type="nucleotide sequence ID" value="NZ_OBQD01000023.1"/>
</dbReference>
<reference evidence="1 2" key="1">
    <citation type="submission" date="2017-08" db="EMBL/GenBank/DDBJ databases">
        <authorList>
            <person name="de Groot N.N."/>
        </authorList>
    </citation>
    <scope>NUCLEOTIDE SEQUENCE [LARGE SCALE GENOMIC DNA]</scope>
    <source>
        <strain evidence="1 2">JC85</strain>
    </source>
</reference>
<dbReference type="EMBL" id="OBQD01000023">
    <property type="protein sequence ID" value="SOC46618.1"/>
    <property type="molecule type" value="Genomic_DNA"/>
</dbReference>